<organism evidence="1 2">
    <name type="scientific">Photorhabdus tasmaniensis</name>
    <dbReference type="NCBI Taxonomy" id="1004159"/>
    <lineage>
        <taxon>Bacteria</taxon>
        <taxon>Pseudomonadati</taxon>
        <taxon>Pseudomonadota</taxon>
        <taxon>Gammaproteobacteria</taxon>
        <taxon>Enterobacterales</taxon>
        <taxon>Morganellaceae</taxon>
        <taxon>Photorhabdus</taxon>
    </lineage>
</organism>
<reference evidence="1 2" key="1">
    <citation type="submission" date="2018-02" db="EMBL/GenBank/DDBJ databases">
        <authorList>
            <person name="Machado R.A."/>
        </authorList>
    </citation>
    <scope>NUCLEOTIDE SEQUENCE [LARGE SCALE GENOMIC DNA]</scope>
    <source>
        <strain evidence="1 2">T327</strain>
    </source>
</reference>
<evidence type="ECO:0000313" key="1">
    <source>
        <dbReference type="EMBL" id="NHB89593.1"/>
    </source>
</evidence>
<name>A0ABX0GKE3_9GAMM</name>
<accession>A0ABX0GKE3</accession>
<protein>
    <recommendedName>
        <fullName evidence="3">DUF2513 domain-containing protein</fullName>
    </recommendedName>
</protein>
<dbReference type="EMBL" id="PUJU01000049">
    <property type="protein sequence ID" value="NHB89593.1"/>
    <property type="molecule type" value="Genomic_DNA"/>
</dbReference>
<dbReference type="Proteomes" id="UP000697802">
    <property type="component" value="Unassembled WGS sequence"/>
</dbReference>
<sequence>MDNYPREIQRELLELLADPEYGGFDVYEYRNFIDKFSSENILIANLEYLIGHGLITGRVSKELVNPNSIKITSKGIDFLSDDGGLGAILNVTVVKFHDDTIEKIAQFIESSALQKQDKESFLKQLRTLPADGIKHLMTKLIDLGLAQGPAAFQLISSVLQS</sequence>
<comment type="caution">
    <text evidence="1">The sequence shown here is derived from an EMBL/GenBank/DDBJ whole genome shotgun (WGS) entry which is preliminary data.</text>
</comment>
<proteinExistence type="predicted"/>
<evidence type="ECO:0000313" key="2">
    <source>
        <dbReference type="Proteomes" id="UP000697802"/>
    </source>
</evidence>
<dbReference type="RefSeq" id="WP_046396267.1">
    <property type="nucleotide sequence ID" value="NZ_CAWPIF010000049.1"/>
</dbReference>
<keyword evidence="2" id="KW-1185">Reference proteome</keyword>
<gene>
    <name evidence="1" type="ORF">C5471_18585</name>
</gene>
<evidence type="ECO:0008006" key="3">
    <source>
        <dbReference type="Google" id="ProtNLM"/>
    </source>
</evidence>